<sequence length="65" mass="7256">FISLGKTFLSILAVTEAKEWNQKGLWYRPPLSNPAGDSTIAERLFKGFHCAEILKHGSTVDPVRL</sequence>
<reference evidence="2" key="1">
    <citation type="journal article" date="2020" name="Stud. Mycol.">
        <title>101 Dothideomycetes genomes: a test case for predicting lifestyles and emergence of pathogens.</title>
        <authorList>
            <person name="Haridas S."/>
            <person name="Albert R."/>
            <person name="Binder M."/>
            <person name="Bloem J."/>
            <person name="Labutti K."/>
            <person name="Salamov A."/>
            <person name="Andreopoulos B."/>
            <person name="Baker S."/>
            <person name="Barry K."/>
            <person name="Bills G."/>
            <person name="Bluhm B."/>
            <person name="Cannon C."/>
            <person name="Castanera R."/>
            <person name="Culley D."/>
            <person name="Daum C."/>
            <person name="Ezra D."/>
            <person name="Gonzalez J."/>
            <person name="Henrissat B."/>
            <person name="Kuo A."/>
            <person name="Liang C."/>
            <person name="Lipzen A."/>
            <person name="Lutzoni F."/>
            <person name="Magnuson J."/>
            <person name="Mondo S."/>
            <person name="Nolan M."/>
            <person name="Ohm R."/>
            <person name="Pangilinan J."/>
            <person name="Park H.-J."/>
            <person name="Ramirez L."/>
            <person name="Alfaro M."/>
            <person name="Sun H."/>
            <person name="Tritt A."/>
            <person name="Yoshinaga Y."/>
            <person name="Zwiers L.-H."/>
            <person name="Turgeon B."/>
            <person name="Goodwin S."/>
            <person name="Spatafora J."/>
            <person name="Crous P."/>
            <person name="Grigoriev I."/>
        </authorList>
    </citation>
    <scope>NUCLEOTIDE SEQUENCE</scope>
    <source>
        <strain evidence="2">CBS 207.26</strain>
    </source>
</reference>
<name>A0A6A6E4I3_9PEZI</name>
<protein>
    <recommendedName>
        <fullName evidence="4">Beta-lactamase-related domain-containing protein</fullName>
    </recommendedName>
</protein>
<dbReference type="AlphaFoldDB" id="A0A6A6E4I3"/>
<evidence type="ECO:0000256" key="1">
    <source>
        <dbReference type="SAM" id="SignalP"/>
    </source>
</evidence>
<evidence type="ECO:0008006" key="4">
    <source>
        <dbReference type="Google" id="ProtNLM"/>
    </source>
</evidence>
<feature type="chain" id="PRO_5025569024" description="Beta-lactamase-related domain-containing protein" evidence="1">
    <location>
        <begin position="18"/>
        <end position="65"/>
    </location>
</feature>
<feature type="signal peptide" evidence="1">
    <location>
        <begin position="1"/>
        <end position="17"/>
    </location>
</feature>
<proteinExistence type="predicted"/>
<organism evidence="2 3">
    <name type="scientific">Zopfia rhizophila CBS 207.26</name>
    <dbReference type="NCBI Taxonomy" id="1314779"/>
    <lineage>
        <taxon>Eukaryota</taxon>
        <taxon>Fungi</taxon>
        <taxon>Dikarya</taxon>
        <taxon>Ascomycota</taxon>
        <taxon>Pezizomycotina</taxon>
        <taxon>Dothideomycetes</taxon>
        <taxon>Dothideomycetes incertae sedis</taxon>
        <taxon>Zopfiaceae</taxon>
        <taxon>Zopfia</taxon>
    </lineage>
</organism>
<accession>A0A6A6E4I3</accession>
<keyword evidence="3" id="KW-1185">Reference proteome</keyword>
<feature type="non-terminal residue" evidence="2">
    <location>
        <position position="1"/>
    </location>
</feature>
<dbReference type="Proteomes" id="UP000800200">
    <property type="component" value="Unassembled WGS sequence"/>
</dbReference>
<gene>
    <name evidence="2" type="ORF">K469DRAFT_574227</name>
</gene>
<keyword evidence="1" id="KW-0732">Signal</keyword>
<dbReference type="EMBL" id="ML994631">
    <property type="protein sequence ID" value="KAF2186073.1"/>
    <property type="molecule type" value="Genomic_DNA"/>
</dbReference>
<evidence type="ECO:0000313" key="2">
    <source>
        <dbReference type="EMBL" id="KAF2186073.1"/>
    </source>
</evidence>
<evidence type="ECO:0000313" key="3">
    <source>
        <dbReference type="Proteomes" id="UP000800200"/>
    </source>
</evidence>